<protein>
    <recommendedName>
        <fullName evidence="4 10">2-dehydropantoate 2-reductase</fullName>
        <ecNumber evidence="3 10">1.1.1.169</ecNumber>
    </recommendedName>
    <alternativeName>
        <fullName evidence="8 10">Ketopantoate reductase</fullName>
    </alternativeName>
</protein>
<evidence type="ECO:0000313" key="14">
    <source>
        <dbReference type="Proteomes" id="UP000501602"/>
    </source>
</evidence>
<dbReference type="InterPro" id="IPR013328">
    <property type="entry name" value="6PGD_dom2"/>
</dbReference>
<evidence type="ECO:0000256" key="1">
    <source>
        <dbReference type="ARBA" id="ARBA00004994"/>
    </source>
</evidence>
<evidence type="ECO:0000259" key="12">
    <source>
        <dbReference type="Pfam" id="PF08546"/>
    </source>
</evidence>
<dbReference type="NCBIfam" id="TIGR00745">
    <property type="entry name" value="apbA_panE"/>
    <property type="match status" value="1"/>
</dbReference>
<dbReference type="GO" id="GO:0050661">
    <property type="term" value="F:NADP binding"/>
    <property type="evidence" value="ECO:0007669"/>
    <property type="project" value="TreeGrafter"/>
</dbReference>
<feature type="domain" description="Ketopantoate reductase C-terminal" evidence="12">
    <location>
        <begin position="170"/>
        <end position="291"/>
    </location>
</feature>
<dbReference type="Gene3D" id="1.10.1040.10">
    <property type="entry name" value="N-(1-d-carboxylethyl)-l-norvaline Dehydrogenase, domain 2"/>
    <property type="match status" value="1"/>
</dbReference>
<dbReference type="InterPro" id="IPR003710">
    <property type="entry name" value="ApbA"/>
</dbReference>
<name>A0A6H1UAC6_9GAMM</name>
<dbReference type="EC" id="1.1.1.169" evidence="3 10"/>
<evidence type="ECO:0000256" key="2">
    <source>
        <dbReference type="ARBA" id="ARBA00007870"/>
    </source>
</evidence>
<dbReference type="SUPFAM" id="SSF51735">
    <property type="entry name" value="NAD(P)-binding Rossmann-fold domains"/>
    <property type="match status" value="1"/>
</dbReference>
<accession>A0A6H1UAC6</accession>
<evidence type="ECO:0000256" key="4">
    <source>
        <dbReference type="ARBA" id="ARBA00019465"/>
    </source>
</evidence>
<proteinExistence type="inferred from homology"/>
<sequence>MAASVALLGCGAMAQLYAGLLQQQGITPLLLARPLTSTQQLSLTLELLDGNALQHTVTIQPSDMPAAVDAILVFTKAQQCLDAVAPLLSWLPNSTPIVLLHNGMGPQHQLAAQQPAHNIWVGSVSDGAQRLGQYRVAQRGLGTRVAGQLEQSTPALPSCLQALEFSQSDDITTVLWRKLSVNAVINPLCGRDRVANGALLAPKYQQEIAALCNEIVQLGQYLGMHESAAACQQRILAIATATAANRCSTLQDLDAERPTELPAISGYLLQQAQYFKLELHHHQRLYKQLTLLESVS</sequence>
<dbReference type="SUPFAM" id="SSF48179">
    <property type="entry name" value="6-phosphogluconate dehydrogenase C-terminal domain-like"/>
    <property type="match status" value="1"/>
</dbReference>
<dbReference type="PANTHER" id="PTHR43765:SF2">
    <property type="entry name" value="2-DEHYDROPANTOATE 2-REDUCTASE"/>
    <property type="match status" value="1"/>
</dbReference>
<evidence type="ECO:0000256" key="8">
    <source>
        <dbReference type="ARBA" id="ARBA00032024"/>
    </source>
</evidence>
<dbReference type="Proteomes" id="UP000501602">
    <property type="component" value="Chromosome"/>
</dbReference>
<keyword evidence="14" id="KW-1185">Reference proteome</keyword>
<evidence type="ECO:0000256" key="9">
    <source>
        <dbReference type="ARBA" id="ARBA00048793"/>
    </source>
</evidence>
<feature type="domain" description="Ketopantoate reductase N-terminal" evidence="11">
    <location>
        <begin position="5"/>
        <end position="150"/>
    </location>
</feature>
<dbReference type="GO" id="GO:0005737">
    <property type="term" value="C:cytoplasm"/>
    <property type="evidence" value="ECO:0007669"/>
    <property type="project" value="TreeGrafter"/>
</dbReference>
<gene>
    <name evidence="13" type="ORF">HER31_00945</name>
</gene>
<evidence type="ECO:0000313" key="13">
    <source>
        <dbReference type="EMBL" id="QIZ75589.1"/>
    </source>
</evidence>
<evidence type="ECO:0000256" key="7">
    <source>
        <dbReference type="ARBA" id="ARBA00023002"/>
    </source>
</evidence>
<evidence type="ECO:0000256" key="3">
    <source>
        <dbReference type="ARBA" id="ARBA00013014"/>
    </source>
</evidence>
<dbReference type="Pfam" id="PF08546">
    <property type="entry name" value="ApbA_C"/>
    <property type="match status" value="1"/>
</dbReference>
<comment type="function">
    <text evidence="10">Catalyzes the NADPH-dependent reduction of ketopantoate into pantoic acid.</text>
</comment>
<comment type="pathway">
    <text evidence="1 10">Cofactor biosynthesis; (R)-pantothenate biosynthesis; (R)-pantoate from 3-methyl-2-oxobutanoate: step 2/2.</text>
</comment>
<dbReference type="UniPathway" id="UPA00028">
    <property type="reaction ID" value="UER00004"/>
</dbReference>
<keyword evidence="7 10" id="KW-0560">Oxidoreductase</keyword>
<keyword evidence="6 10" id="KW-0521">NADP</keyword>
<organism evidence="13 14">
    <name type="scientific">Ferrimonas lipolytica</name>
    <dbReference type="NCBI Taxonomy" id="2724191"/>
    <lineage>
        <taxon>Bacteria</taxon>
        <taxon>Pseudomonadati</taxon>
        <taxon>Pseudomonadota</taxon>
        <taxon>Gammaproteobacteria</taxon>
        <taxon>Alteromonadales</taxon>
        <taxon>Ferrimonadaceae</taxon>
        <taxon>Ferrimonas</taxon>
    </lineage>
</organism>
<evidence type="ECO:0000256" key="10">
    <source>
        <dbReference type="RuleBase" id="RU362068"/>
    </source>
</evidence>
<dbReference type="GO" id="GO:0008677">
    <property type="term" value="F:2-dehydropantoate 2-reductase activity"/>
    <property type="evidence" value="ECO:0007669"/>
    <property type="project" value="UniProtKB-EC"/>
</dbReference>
<evidence type="ECO:0000256" key="5">
    <source>
        <dbReference type="ARBA" id="ARBA00022655"/>
    </source>
</evidence>
<dbReference type="Gene3D" id="3.40.50.720">
    <property type="entry name" value="NAD(P)-binding Rossmann-like Domain"/>
    <property type="match status" value="1"/>
</dbReference>
<dbReference type="KEGG" id="fes:HER31_00945"/>
<dbReference type="GO" id="GO:0015940">
    <property type="term" value="P:pantothenate biosynthetic process"/>
    <property type="evidence" value="ECO:0007669"/>
    <property type="project" value="UniProtKB-UniPathway"/>
</dbReference>
<dbReference type="AlphaFoldDB" id="A0A6H1UAC6"/>
<dbReference type="InterPro" id="IPR013752">
    <property type="entry name" value="KPA_reductase"/>
</dbReference>
<dbReference type="InterPro" id="IPR008927">
    <property type="entry name" value="6-PGluconate_DH-like_C_sf"/>
</dbReference>
<keyword evidence="5 10" id="KW-0566">Pantothenate biosynthesis</keyword>
<dbReference type="InterPro" id="IPR013332">
    <property type="entry name" value="KPR_N"/>
</dbReference>
<reference evidence="13 14" key="1">
    <citation type="submission" date="2020-04" db="EMBL/GenBank/DDBJ databases">
        <title>Ferrimonas sp. S7 isolated from sea water.</title>
        <authorList>
            <person name="Bae S.S."/>
            <person name="Baek K."/>
        </authorList>
    </citation>
    <scope>NUCLEOTIDE SEQUENCE [LARGE SCALE GENOMIC DNA]</scope>
    <source>
        <strain evidence="13 14">S7</strain>
    </source>
</reference>
<dbReference type="EMBL" id="CP051180">
    <property type="protein sequence ID" value="QIZ75589.1"/>
    <property type="molecule type" value="Genomic_DNA"/>
</dbReference>
<dbReference type="InterPro" id="IPR050838">
    <property type="entry name" value="Ketopantoate_reductase"/>
</dbReference>
<comment type="similarity">
    <text evidence="2 10">Belongs to the ketopantoate reductase family.</text>
</comment>
<comment type="catalytic activity">
    <reaction evidence="9 10">
        <text>(R)-pantoate + NADP(+) = 2-dehydropantoate + NADPH + H(+)</text>
        <dbReference type="Rhea" id="RHEA:16233"/>
        <dbReference type="ChEBI" id="CHEBI:11561"/>
        <dbReference type="ChEBI" id="CHEBI:15378"/>
        <dbReference type="ChEBI" id="CHEBI:15980"/>
        <dbReference type="ChEBI" id="CHEBI:57783"/>
        <dbReference type="ChEBI" id="CHEBI:58349"/>
        <dbReference type="EC" id="1.1.1.169"/>
    </reaction>
</comment>
<evidence type="ECO:0000259" key="11">
    <source>
        <dbReference type="Pfam" id="PF02558"/>
    </source>
</evidence>
<dbReference type="InterPro" id="IPR036291">
    <property type="entry name" value="NAD(P)-bd_dom_sf"/>
</dbReference>
<dbReference type="RefSeq" id="WP_168658850.1">
    <property type="nucleotide sequence ID" value="NZ_CP051180.1"/>
</dbReference>
<dbReference type="PANTHER" id="PTHR43765">
    <property type="entry name" value="2-DEHYDROPANTOATE 2-REDUCTASE-RELATED"/>
    <property type="match status" value="1"/>
</dbReference>
<dbReference type="Pfam" id="PF02558">
    <property type="entry name" value="ApbA"/>
    <property type="match status" value="1"/>
</dbReference>
<evidence type="ECO:0000256" key="6">
    <source>
        <dbReference type="ARBA" id="ARBA00022857"/>
    </source>
</evidence>